<organism evidence="2 3">
    <name type="scientific">Brevibacillus ruminantium</name>
    <dbReference type="NCBI Taxonomy" id="2950604"/>
    <lineage>
        <taxon>Bacteria</taxon>
        <taxon>Bacillati</taxon>
        <taxon>Bacillota</taxon>
        <taxon>Bacilli</taxon>
        <taxon>Bacillales</taxon>
        <taxon>Paenibacillaceae</taxon>
        <taxon>Brevibacillus</taxon>
    </lineage>
</organism>
<proteinExistence type="predicted"/>
<dbReference type="RefSeq" id="WP_251872302.1">
    <property type="nucleotide sequence ID" value="NZ_CP098755.1"/>
</dbReference>
<dbReference type="InterPro" id="IPR028985">
    <property type="entry name" value="Bacillus_phage_prot-like"/>
</dbReference>
<keyword evidence="3" id="KW-1185">Reference proteome</keyword>
<reference evidence="2" key="1">
    <citation type="submission" date="2022-06" db="EMBL/GenBank/DDBJ databases">
        <title>Genome sequencing of Brevibacillus sp. BB3-R1.</title>
        <authorList>
            <person name="Heo J."/>
            <person name="Lee D."/>
            <person name="Won M."/>
            <person name="Han B.-H."/>
            <person name="Hong S.-B."/>
            <person name="Kwon S.-W."/>
        </authorList>
    </citation>
    <scope>NUCLEOTIDE SEQUENCE</scope>
    <source>
        <strain evidence="2">BB3-R1</strain>
    </source>
</reference>
<name>A0ABY4WGP7_9BACL</name>
<evidence type="ECO:0000313" key="2">
    <source>
        <dbReference type="EMBL" id="USG65207.1"/>
    </source>
</evidence>
<feature type="domain" description="Phage ABA sandwich" evidence="1">
    <location>
        <begin position="11"/>
        <end position="106"/>
    </location>
</feature>
<dbReference type="InterPro" id="IPR041270">
    <property type="entry name" value="Phage_ABA_S"/>
</dbReference>
<accession>A0ABY4WGP7</accession>
<dbReference type="EMBL" id="CP098755">
    <property type="protein sequence ID" value="USG65207.1"/>
    <property type="molecule type" value="Genomic_DNA"/>
</dbReference>
<sequence length="127" mass="14972">MAEQDQQIIATLATKVMGWERFFHEGMQLWGWKQDSPYFFTSHWNPLHNIDDAWRIVKKLKADGWLYESFNDRFGREYFRFAGHLQIEGNFLGEGTTLPEAISDAARKMINNEPLGLKWRKAAMEMD</sequence>
<protein>
    <recommendedName>
        <fullName evidence="1">Phage ABA sandwich domain-containing protein</fullName>
    </recommendedName>
</protein>
<dbReference type="Proteomes" id="UP001056500">
    <property type="component" value="Chromosome"/>
</dbReference>
<evidence type="ECO:0000259" key="1">
    <source>
        <dbReference type="Pfam" id="PF18066"/>
    </source>
</evidence>
<gene>
    <name evidence="2" type="ORF">NDK47_24295</name>
</gene>
<dbReference type="Pfam" id="PF18066">
    <property type="entry name" value="Phage_ABA_S"/>
    <property type="match status" value="1"/>
</dbReference>
<dbReference type="Gene3D" id="3.30.2120.10">
    <property type="entry name" value="Bacillus phage protein-like"/>
    <property type="match status" value="1"/>
</dbReference>
<evidence type="ECO:0000313" key="3">
    <source>
        <dbReference type="Proteomes" id="UP001056500"/>
    </source>
</evidence>